<evidence type="ECO:0000256" key="5">
    <source>
        <dbReference type="RuleBase" id="RU004379"/>
    </source>
</evidence>
<comment type="similarity">
    <text evidence="5">Belongs to the BI1 family.</text>
</comment>
<evidence type="ECO:0000256" key="1">
    <source>
        <dbReference type="ARBA" id="ARBA00004141"/>
    </source>
</evidence>
<keyword evidence="6" id="KW-1185">Reference proteome</keyword>
<evidence type="ECO:0000313" key="6">
    <source>
        <dbReference type="Proteomes" id="UP000887577"/>
    </source>
</evidence>
<evidence type="ECO:0000256" key="4">
    <source>
        <dbReference type="ARBA" id="ARBA00023136"/>
    </source>
</evidence>
<reference evidence="7" key="1">
    <citation type="submission" date="2022-11" db="UniProtKB">
        <authorList>
            <consortium name="WormBaseParasite"/>
        </authorList>
    </citation>
    <scope>IDENTIFICATION</scope>
</reference>
<proteinExistence type="inferred from homology"/>
<dbReference type="PANTHER" id="PTHR23291:SF50">
    <property type="entry name" value="PROTEIN LIFEGUARD 4"/>
    <property type="match status" value="1"/>
</dbReference>
<keyword evidence="4 5" id="KW-0472">Membrane</keyword>
<feature type="transmembrane region" description="Helical" evidence="5">
    <location>
        <begin position="61"/>
        <end position="82"/>
    </location>
</feature>
<feature type="transmembrane region" description="Helical" evidence="5">
    <location>
        <begin position="233"/>
        <end position="252"/>
    </location>
</feature>
<comment type="subcellular location">
    <subcellularLocation>
        <location evidence="1">Membrane</location>
        <topology evidence="1">Multi-pass membrane protein</topology>
    </subcellularLocation>
</comment>
<evidence type="ECO:0000256" key="2">
    <source>
        <dbReference type="ARBA" id="ARBA00022692"/>
    </source>
</evidence>
<evidence type="ECO:0000256" key="3">
    <source>
        <dbReference type="ARBA" id="ARBA00022989"/>
    </source>
</evidence>
<keyword evidence="3 5" id="KW-1133">Transmembrane helix</keyword>
<feature type="transmembrane region" description="Helical" evidence="5">
    <location>
        <begin position="148"/>
        <end position="166"/>
    </location>
</feature>
<feature type="transmembrane region" description="Helical" evidence="5">
    <location>
        <begin position="178"/>
        <end position="197"/>
    </location>
</feature>
<dbReference type="AlphaFoldDB" id="A0A914Y561"/>
<dbReference type="WBParaSite" id="PSU_v2.g1391.t1">
    <property type="protein sequence ID" value="PSU_v2.g1391.t1"/>
    <property type="gene ID" value="PSU_v2.g1391"/>
</dbReference>
<dbReference type="InterPro" id="IPR006214">
    <property type="entry name" value="Bax_inhibitor_1-related"/>
</dbReference>
<dbReference type="GO" id="GO:0016020">
    <property type="term" value="C:membrane"/>
    <property type="evidence" value="ECO:0007669"/>
    <property type="project" value="UniProtKB-SubCell"/>
</dbReference>
<name>A0A914Y561_9BILA</name>
<evidence type="ECO:0000313" key="7">
    <source>
        <dbReference type="WBParaSite" id="PSU_v2.g1391.t1"/>
    </source>
</evidence>
<feature type="transmembrane region" description="Helical" evidence="5">
    <location>
        <begin position="121"/>
        <end position="142"/>
    </location>
</feature>
<dbReference type="Pfam" id="PF01027">
    <property type="entry name" value="Bax1-I"/>
    <property type="match status" value="1"/>
</dbReference>
<dbReference type="PANTHER" id="PTHR23291">
    <property type="entry name" value="BAX INHIBITOR-RELATED"/>
    <property type="match status" value="1"/>
</dbReference>
<organism evidence="6 7">
    <name type="scientific">Panagrolaimus superbus</name>
    <dbReference type="NCBI Taxonomy" id="310955"/>
    <lineage>
        <taxon>Eukaryota</taxon>
        <taxon>Metazoa</taxon>
        <taxon>Ecdysozoa</taxon>
        <taxon>Nematoda</taxon>
        <taxon>Chromadorea</taxon>
        <taxon>Rhabditida</taxon>
        <taxon>Tylenchina</taxon>
        <taxon>Panagrolaimomorpha</taxon>
        <taxon>Panagrolaimoidea</taxon>
        <taxon>Panagrolaimidae</taxon>
        <taxon>Panagrolaimus</taxon>
    </lineage>
</organism>
<protein>
    <submittedName>
        <fullName evidence="7">Uncharacterized protein</fullName>
    </submittedName>
</protein>
<dbReference type="GO" id="GO:0043066">
    <property type="term" value="P:negative regulation of apoptotic process"/>
    <property type="evidence" value="ECO:0007669"/>
    <property type="project" value="TreeGrafter"/>
</dbReference>
<sequence>MAHIPLMSEQDLEEGDLPTYEDTQNEKNNTGHYFPASKTVEHEDAVAQAHVTIRLGFLRKVFGILSFQFLATFVFCFVLYLTPGVRGFVQQQSWIVLLTAVGSIGIFFAMFVHARNTPYNYFLLGAWTILQALLVASVVTFFDVEVVIQAILLTSIVVGSLFVYTLQTKRDFQQHYAIMYTVSCVFIGAIFLQILIMSPMFDFMISVAGALFFSVYLVIDVQFVMNHCSEEDYILACVMIYTDIIGLFLRILEILNEINRN</sequence>
<accession>A0A914Y561</accession>
<dbReference type="Proteomes" id="UP000887577">
    <property type="component" value="Unplaced"/>
</dbReference>
<keyword evidence="2 5" id="KW-0812">Transmembrane</keyword>
<feature type="transmembrane region" description="Helical" evidence="5">
    <location>
        <begin position="203"/>
        <end position="221"/>
    </location>
</feature>
<feature type="transmembrane region" description="Helical" evidence="5">
    <location>
        <begin position="94"/>
        <end position="114"/>
    </location>
</feature>